<name>A0ABT6XP52_9FLAO</name>
<dbReference type="RefSeq" id="WP_283238553.1">
    <property type="nucleotide sequence ID" value="NZ_JASGBP010000002.1"/>
</dbReference>
<accession>A0ABT6XP52</accession>
<sequence>MKPNFPIIIIYNDALDLIPAEENLYQASLLGVLNGNSNSKAYDNEGNIWELKLISEKVKDNFFTRLLANTVYNPKINVTPEWKLLEKYKLVELKSFIKKLIENDNDFYTQFVDEKILNEHIENAKSLKEVYEILLKNVFEFEAE</sequence>
<keyword evidence="2" id="KW-1185">Reference proteome</keyword>
<organism evidence="1 2">
    <name type="scientific">Flavobacterium sedimenticola</name>
    <dbReference type="NCBI Taxonomy" id="3043286"/>
    <lineage>
        <taxon>Bacteria</taxon>
        <taxon>Pseudomonadati</taxon>
        <taxon>Bacteroidota</taxon>
        <taxon>Flavobacteriia</taxon>
        <taxon>Flavobacteriales</taxon>
        <taxon>Flavobacteriaceae</taxon>
        <taxon>Flavobacterium</taxon>
    </lineage>
</organism>
<reference evidence="1 2" key="1">
    <citation type="submission" date="2023-05" db="EMBL/GenBank/DDBJ databases">
        <title>Flavobacterium sedimenti sp. nov., isolated from the sediment.</title>
        <authorList>
            <person name="Wu N."/>
        </authorList>
    </citation>
    <scope>NUCLEOTIDE SEQUENCE [LARGE SCALE GENOMIC DNA]</scope>
    <source>
        <strain evidence="1 2">YZ-48</strain>
    </source>
</reference>
<proteinExistence type="predicted"/>
<dbReference type="EMBL" id="JASGBP010000002">
    <property type="protein sequence ID" value="MDI9256868.1"/>
    <property type="molecule type" value="Genomic_DNA"/>
</dbReference>
<evidence type="ECO:0000313" key="2">
    <source>
        <dbReference type="Proteomes" id="UP001230035"/>
    </source>
</evidence>
<dbReference type="Proteomes" id="UP001230035">
    <property type="component" value="Unassembled WGS sequence"/>
</dbReference>
<gene>
    <name evidence="1" type="ORF">QHT84_05515</name>
</gene>
<protein>
    <submittedName>
        <fullName evidence="1">Uncharacterized protein</fullName>
    </submittedName>
</protein>
<comment type="caution">
    <text evidence="1">The sequence shown here is derived from an EMBL/GenBank/DDBJ whole genome shotgun (WGS) entry which is preliminary data.</text>
</comment>
<evidence type="ECO:0000313" key="1">
    <source>
        <dbReference type="EMBL" id="MDI9256868.1"/>
    </source>
</evidence>